<dbReference type="EMBL" id="JAWDEY010000022">
    <property type="protein sequence ID" value="KAK6588756.1"/>
    <property type="molecule type" value="Genomic_DNA"/>
</dbReference>
<gene>
    <name evidence="5" type="ORF">RS030_2196</name>
</gene>
<evidence type="ECO:0000313" key="5">
    <source>
        <dbReference type="EMBL" id="KAK6588756.1"/>
    </source>
</evidence>
<dbReference type="Pfam" id="PF09742">
    <property type="entry name" value="Dymeclin"/>
    <property type="match status" value="1"/>
</dbReference>
<dbReference type="GO" id="GO:0007030">
    <property type="term" value="P:Golgi organization"/>
    <property type="evidence" value="ECO:0007669"/>
    <property type="project" value="TreeGrafter"/>
</dbReference>
<dbReference type="GO" id="GO:0005794">
    <property type="term" value="C:Golgi apparatus"/>
    <property type="evidence" value="ECO:0007669"/>
    <property type="project" value="TreeGrafter"/>
</dbReference>
<keyword evidence="3" id="KW-0519">Myristate</keyword>
<dbReference type="PANTHER" id="PTHR12895:SF9">
    <property type="entry name" value="DYMECLIN"/>
    <property type="match status" value="1"/>
</dbReference>
<comment type="caution">
    <text evidence="5">The sequence shown here is derived from an EMBL/GenBank/DDBJ whole genome shotgun (WGS) entry which is preliminary data.</text>
</comment>
<organism evidence="5 6">
    <name type="scientific">Cryptosporidium xiaoi</name>
    <dbReference type="NCBI Taxonomy" id="659607"/>
    <lineage>
        <taxon>Eukaryota</taxon>
        <taxon>Sar</taxon>
        <taxon>Alveolata</taxon>
        <taxon>Apicomplexa</taxon>
        <taxon>Conoidasida</taxon>
        <taxon>Coccidia</taxon>
        <taxon>Eucoccidiorida</taxon>
        <taxon>Eimeriorina</taxon>
        <taxon>Cryptosporidiidae</taxon>
        <taxon>Cryptosporidium</taxon>
    </lineage>
</organism>
<keyword evidence="4" id="KW-0449">Lipoprotein</keyword>
<dbReference type="Proteomes" id="UP001311799">
    <property type="component" value="Unassembled WGS sequence"/>
</dbReference>
<comment type="similarity">
    <text evidence="1">Belongs to the dymeclin family.</text>
</comment>
<dbReference type="PANTHER" id="PTHR12895">
    <property type="entry name" value="DYMECLIN"/>
    <property type="match status" value="1"/>
</dbReference>
<reference evidence="5 6" key="1">
    <citation type="submission" date="2023-10" db="EMBL/GenBank/DDBJ databases">
        <title>Comparative genomics analysis reveals potential genetic determinants of host preference in Cryptosporidium xiaoi.</title>
        <authorList>
            <person name="Xiao L."/>
            <person name="Li J."/>
        </authorList>
    </citation>
    <scope>NUCLEOTIDE SEQUENCE [LARGE SCALE GENOMIC DNA]</scope>
    <source>
        <strain evidence="5 6">52996</strain>
    </source>
</reference>
<evidence type="ECO:0000256" key="4">
    <source>
        <dbReference type="ARBA" id="ARBA00023288"/>
    </source>
</evidence>
<keyword evidence="6" id="KW-1185">Reference proteome</keyword>
<evidence type="ECO:0000256" key="1">
    <source>
        <dbReference type="ARBA" id="ARBA00010603"/>
    </source>
</evidence>
<evidence type="ECO:0000256" key="3">
    <source>
        <dbReference type="ARBA" id="ARBA00022707"/>
    </source>
</evidence>
<evidence type="ECO:0000256" key="2">
    <source>
        <dbReference type="ARBA" id="ARBA00015736"/>
    </source>
</evidence>
<evidence type="ECO:0000313" key="6">
    <source>
        <dbReference type="Proteomes" id="UP001311799"/>
    </source>
</evidence>
<protein>
    <recommendedName>
        <fullName evidence="2">Dymeclin</fullName>
    </recommendedName>
</protein>
<dbReference type="AlphaFoldDB" id="A0AAV9XVP4"/>
<name>A0AAV9XVP4_9CRYT</name>
<proteinExistence type="inferred from homology"/>
<accession>A0AAV9XVP4</accession>
<dbReference type="InterPro" id="IPR019142">
    <property type="entry name" value="Dymeclin"/>
</dbReference>
<sequence length="781" mass="90793">MGNSISKERTLLAFEESLRIIKPLLGKEKLNQDSNIWSEIQTKFLLPINYQGYLDDFVFKNVTPLLFKNNIVSGNVRSLTLFFLGALSDFEKEISTALDKVNTLNYVNFDQINNLLSIGMVIRLIFIHYLSHFSFEDFVKSVEHKPLADFIEKLNGNSGNFQFYVHETVNKIQSCYPGFTERKYDTLSCFIIYIIVSTNNKFEIVPFTDSNTSVFGQIFTKIPSFLITSQKYIDKLDSNIEINNIIDILQATLVDILLTLLSPKEKRENIFQTKHFNIDTSPLITAFHLLSSPKTKDNIIYCDEESDHLQNTYQFFEFLIKKILGAGKNFEFKLIRKKSVELLTLIIFVPSEINTNIYYDIINNVSDPRFLPNIPDLSTESIQIDCDSDNSISGFSFFPYFEQIYRSIICDKILINESRTVLLIYSLIHSNPHFISYCLSKSDVIILFLSILESINKFSEEFDHNGTIKLIMLLSILMRFTNDENLCKLIHRTTSEYLPEWVEDESLRKLFDWKKERNFKVDIDISSNENIISIGNVVIIVLLKILFQNYRKRRDVFLCCLLGSIISNLSINIENYHWYTGEKLIHYIFFLNNQLYCSFNTFDGDANDVNFCNRFSCGLIMLKVLLLLLTQGLRNDYILSNIQLIYVLLRVPFLNKISKFHALLRKYIGNSFLSENIPKTNSFGITNEEVLGTILTQYNYLEDFYNIFVSDLLNLENTRFGDHVFDILNFLKDLVISKYSSNSIILKVQNNKAIKYKRLNCHEFNFISPIFCSVTSELINI</sequence>